<feature type="domain" description="Photolyase/cryptochrome alpha/beta" evidence="3">
    <location>
        <begin position="79"/>
        <end position="146"/>
    </location>
</feature>
<keyword evidence="1" id="KW-0157">Chromophore</keyword>
<dbReference type="STRING" id="1841481.ENSSLDP00000027552"/>
<dbReference type="InterPro" id="IPR052219">
    <property type="entry name" value="Photolyase_Class-2"/>
</dbReference>
<dbReference type="InterPro" id="IPR036155">
    <property type="entry name" value="Crypto/Photolyase_N_sf"/>
</dbReference>
<dbReference type="GO" id="GO:0000719">
    <property type="term" value="P:photoreactive repair"/>
    <property type="evidence" value="ECO:0007669"/>
    <property type="project" value="TreeGrafter"/>
</dbReference>
<feature type="region of interest" description="Disordered" evidence="2">
    <location>
        <begin position="1"/>
        <end position="57"/>
    </location>
</feature>
<dbReference type="PANTHER" id="PTHR10211:SF0">
    <property type="entry name" value="DEOXYRIBODIPYRIMIDINE PHOTO-LYASE"/>
    <property type="match status" value="1"/>
</dbReference>
<evidence type="ECO:0000256" key="2">
    <source>
        <dbReference type="SAM" id="MobiDB-lite"/>
    </source>
</evidence>
<dbReference type="PROSITE" id="PS51645">
    <property type="entry name" value="PHR_CRY_ALPHA_BETA"/>
    <property type="match status" value="1"/>
</dbReference>
<dbReference type="Proteomes" id="UP000261360">
    <property type="component" value="Unplaced"/>
</dbReference>
<dbReference type="InterPro" id="IPR014729">
    <property type="entry name" value="Rossmann-like_a/b/a_fold"/>
</dbReference>
<feature type="compositionally biased region" description="Basic and acidic residues" evidence="2">
    <location>
        <begin position="26"/>
        <end position="40"/>
    </location>
</feature>
<reference evidence="4" key="2">
    <citation type="submission" date="2025-09" db="UniProtKB">
        <authorList>
            <consortium name="Ensembl"/>
        </authorList>
    </citation>
    <scope>IDENTIFICATION</scope>
</reference>
<dbReference type="Ensembl" id="ENSSLDT00000028389.1">
    <property type="protein sequence ID" value="ENSSLDP00000027552.1"/>
    <property type="gene ID" value="ENSSLDG00000021368.1"/>
</dbReference>
<name>A0A3B4YDC7_SERLL</name>
<keyword evidence="5" id="KW-1185">Reference proteome</keyword>
<sequence length="146" mass="17055">MSDRKRKATSAPAGKKPTAKQQKLVPLKEEKKKEEKKERAGGWLQEKLKQRRTEKKEMKFNKKRLRFVSDTEKIKQGSEGVLYWMSRDHRVQDNWALIRAQQLAVKENLPLHVCVCLVVPKSELSTLRHYSFMLKGLKEVAKVLTL</sequence>
<evidence type="ECO:0000313" key="4">
    <source>
        <dbReference type="Ensembl" id="ENSSLDP00000027552.1"/>
    </source>
</evidence>
<protein>
    <recommendedName>
        <fullName evidence="3">Photolyase/cryptochrome alpha/beta domain-containing protein</fullName>
    </recommendedName>
</protein>
<evidence type="ECO:0000259" key="3">
    <source>
        <dbReference type="PROSITE" id="PS51645"/>
    </source>
</evidence>
<dbReference type="PANTHER" id="PTHR10211">
    <property type="entry name" value="DEOXYRIBODIPYRIMIDINE PHOTOLYASE"/>
    <property type="match status" value="1"/>
</dbReference>
<dbReference type="SUPFAM" id="SSF52425">
    <property type="entry name" value="Cryptochrome/photolyase, N-terminal domain"/>
    <property type="match status" value="1"/>
</dbReference>
<dbReference type="InterPro" id="IPR006050">
    <property type="entry name" value="DNA_photolyase_N"/>
</dbReference>
<dbReference type="GO" id="GO:0003904">
    <property type="term" value="F:deoxyribodipyrimidine photo-lyase activity"/>
    <property type="evidence" value="ECO:0007669"/>
    <property type="project" value="TreeGrafter"/>
</dbReference>
<dbReference type="AlphaFoldDB" id="A0A3B4YDC7"/>
<evidence type="ECO:0000313" key="5">
    <source>
        <dbReference type="Proteomes" id="UP000261360"/>
    </source>
</evidence>
<accession>A0A3B4YDC7</accession>
<reference evidence="4" key="1">
    <citation type="submission" date="2025-08" db="UniProtKB">
        <authorList>
            <consortium name="Ensembl"/>
        </authorList>
    </citation>
    <scope>IDENTIFICATION</scope>
</reference>
<dbReference type="Gene3D" id="3.40.50.620">
    <property type="entry name" value="HUPs"/>
    <property type="match status" value="1"/>
</dbReference>
<dbReference type="GeneTree" id="ENSGT00390000010302"/>
<proteinExistence type="predicted"/>
<dbReference type="Pfam" id="PF00875">
    <property type="entry name" value="DNA_photolyase"/>
    <property type="match status" value="1"/>
</dbReference>
<evidence type="ECO:0000256" key="1">
    <source>
        <dbReference type="ARBA" id="ARBA00022991"/>
    </source>
</evidence>
<organism evidence="4 5">
    <name type="scientific">Seriola lalandi dorsalis</name>
    <dbReference type="NCBI Taxonomy" id="1841481"/>
    <lineage>
        <taxon>Eukaryota</taxon>
        <taxon>Metazoa</taxon>
        <taxon>Chordata</taxon>
        <taxon>Craniata</taxon>
        <taxon>Vertebrata</taxon>
        <taxon>Euteleostomi</taxon>
        <taxon>Actinopterygii</taxon>
        <taxon>Neopterygii</taxon>
        <taxon>Teleostei</taxon>
        <taxon>Neoteleostei</taxon>
        <taxon>Acanthomorphata</taxon>
        <taxon>Carangaria</taxon>
        <taxon>Carangiformes</taxon>
        <taxon>Carangidae</taxon>
        <taxon>Seriola</taxon>
    </lineage>
</organism>